<evidence type="ECO:0000313" key="7">
    <source>
        <dbReference type="EMBL" id="MVQ28553.1"/>
    </source>
</evidence>
<keyword evidence="5" id="KW-0732">Signal</keyword>
<dbReference type="GO" id="GO:0020037">
    <property type="term" value="F:heme binding"/>
    <property type="evidence" value="ECO:0007669"/>
    <property type="project" value="InterPro"/>
</dbReference>
<evidence type="ECO:0000256" key="2">
    <source>
        <dbReference type="ARBA" id="ARBA00022723"/>
    </source>
</evidence>
<feature type="chain" id="PRO_5026982768" evidence="5">
    <location>
        <begin position="19"/>
        <end position="143"/>
    </location>
</feature>
<reference evidence="7 8" key="1">
    <citation type="submission" date="2019-12" db="EMBL/GenBank/DDBJ databases">
        <authorList>
            <person name="Huq M.A."/>
        </authorList>
    </citation>
    <scope>NUCLEOTIDE SEQUENCE [LARGE SCALE GENOMIC DNA]</scope>
    <source>
        <strain evidence="7 8">MAH-25</strain>
    </source>
</reference>
<dbReference type="Proteomes" id="UP000469385">
    <property type="component" value="Unassembled WGS sequence"/>
</dbReference>
<organism evidence="7 8">
    <name type="scientific">Ramlibacter pinisoli</name>
    <dbReference type="NCBI Taxonomy" id="2682844"/>
    <lineage>
        <taxon>Bacteria</taxon>
        <taxon>Pseudomonadati</taxon>
        <taxon>Pseudomonadota</taxon>
        <taxon>Betaproteobacteria</taxon>
        <taxon>Burkholderiales</taxon>
        <taxon>Comamonadaceae</taxon>
        <taxon>Ramlibacter</taxon>
    </lineage>
</organism>
<comment type="caution">
    <text evidence="7">The sequence shown here is derived from an EMBL/GenBank/DDBJ whole genome shotgun (WGS) entry which is preliminary data.</text>
</comment>
<dbReference type="SUPFAM" id="SSF46626">
    <property type="entry name" value="Cytochrome c"/>
    <property type="match status" value="1"/>
</dbReference>
<evidence type="ECO:0000256" key="3">
    <source>
        <dbReference type="ARBA" id="ARBA00023004"/>
    </source>
</evidence>
<dbReference type="GO" id="GO:0009055">
    <property type="term" value="F:electron transfer activity"/>
    <property type="evidence" value="ECO:0007669"/>
    <property type="project" value="InterPro"/>
</dbReference>
<dbReference type="InterPro" id="IPR036909">
    <property type="entry name" value="Cyt_c-like_dom_sf"/>
</dbReference>
<dbReference type="InterPro" id="IPR009056">
    <property type="entry name" value="Cyt_c-like_dom"/>
</dbReference>
<evidence type="ECO:0000256" key="4">
    <source>
        <dbReference type="PROSITE-ProRule" id="PRU00433"/>
    </source>
</evidence>
<dbReference type="GO" id="GO:0046872">
    <property type="term" value="F:metal ion binding"/>
    <property type="evidence" value="ECO:0007669"/>
    <property type="project" value="UniProtKB-KW"/>
</dbReference>
<dbReference type="AlphaFoldDB" id="A0A6N8IRQ3"/>
<evidence type="ECO:0000256" key="1">
    <source>
        <dbReference type="ARBA" id="ARBA00022617"/>
    </source>
</evidence>
<proteinExistence type="predicted"/>
<dbReference type="Gene3D" id="1.10.760.10">
    <property type="entry name" value="Cytochrome c-like domain"/>
    <property type="match status" value="1"/>
</dbReference>
<dbReference type="EMBL" id="WSEL01000003">
    <property type="protein sequence ID" value="MVQ28553.1"/>
    <property type="molecule type" value="Genomic_DNA"/>
</dbReference>
<protein>
    <submittedName>
        <fullName evidence="7">Sulfur oxidation c-type cytochrome SoxX</fullName>
    </submittedName>
</protein>
<dbReference type="NCBIfam" id="TIGR04485">
    <property type="entry name" value="thiosulf_SoxX"/>
    <property type="match status" value="1"/>
</dbReference>
<keyword evidence="8" id="KW-1185">Reference proteome</keyword>
<evidence type="ECO:0000259" key="6">
    <source>
        <dbReference type="PROSITE" id="PS51007"/>
    </source>
</evidence>
<dbReference type="RefSeq" id="WP_157396647.1">
    <property type="nucleotide sequence ID" value="NZ_WSEL01000003.1"/>
</dbReference>
<keyword evidence="3 4" id="KW-0408">Iron</keyword>
<name>A0A6N8IRQ3_9BURK</name>
<gene>
    <name evidence="7" type="primary">soxX</name>
    <name evidence="7" type="ORF">GON04_03795</name>
</gene>
<accession>A0A6N8IRQ3</accession>
<sequence>MHRGLATAALLMAGAAAAQDLVPYTVSGDGIERPLAAPGDPARGRAIAASRQQGLCLLCHPAPIPEERFQGNLAPDLAGVGARYTTAQLRLRVVDARRVTPASFMPAFHGTANLSRVGAAWQGKPVLSAQQVEDVVAWLSTLR</sequence>
<dbReference type="InterPro" id="IPR030999">
    <property type="entry name" value="Thiosulf_SoxX"/>
</dbReference>
<keyword evidence="2 4" id="KW-0479">Metal-binding</keyword>
<dbReference type="PROSITE" id="PS51007">
    <property type="entry name" value="CYTC"/>
    <property type="match status" value="1"/>
</dbReference>
<evidence type="ECO:0000313" key="8">
    <source>
        <dbReference type="Proteomes" id="UP000469385"/>
    </source>
</evidence>
<keyword evidence="1 4" id="KW-0349">Heme</keyword>
<evidence type="ECO:0000256" key="5">
    <source>
        <dbReference type="SAM" id="SignalP"/>
    </source>
</evidence>
<feature type="domain" description="Cytochrome c" evidence="6">
    <location>
        <begin position="39"/>
        <end position="143"/>
    </location>
</feature>
<feature type="signal peptide" evidence="5">
    <location>
        <begin position="1"/>
        <end position="18"/>
    </location>
</feature>